<dbReference type="GO" id="GO:0005737">
    <property type="term" value="C:cytoplasm"/>
    <property type="evidence" value="ECO:0007669"/>
    <property type="project" value="TreeGrafter"/>
</dbReference>
<accession>A0A4P6V107</accession>
<gene>
    <name evidence="2" type="ORF">E0E05_06660</name>
</gene>
<dbReference type="InterPro" id="IPR004045">
    <property type="entry name" value="Glutathione_S-Trfase_N"/>
</dbReference>
<dbReference type="InterPro" id="IPR036249">
    <property type="entry name" value="Thioredoxin-like_sf"/>
</dbReference>
<proteinExistence type="predicted"/>
<dbReference type="EMBL" id="CP036532">
    <property type="protein sequence ID" value="QBK30309.1"/>
    <property type="molecule type" value="Genomic_DNA"/>
</dbReference>
<reference evidence="2 3" key="1">
    <citation type="journal article" date="2017" name="Int. J. Syst. Evol. Microbiol.">
        <title>Roseitalea porphyridii gen. nov., sp. nov., isolated from a red alga, and reclassification of Hoeflea suaedae Chung et al. 2013 as Pseudohoeflea suaedae gen. nov., comb. nov.</title>
        <authorList>
            <person name="Hyeon J.W."/>
            <person name="Jeong S.E."/>
            <person name="Baek K."/>
            <person name="Jeon C.O."/>
        </authorList>
    </citation>
    <scope>NUCLEOTIDE SEQUENCE [LARGE SCALE GENOMIC DNA]</scope>
    <source>
        <strain evidence="2 3">MA7-20</strain>
    </source>
</reference>
<dbReference type="CDD" id="cd03049">
    <property type="entry name" value="GST_N_3"/>
    <property type="match status" value="1"/>
</dbReference>
<dbReference type="InterPro" id="IPR050983">
    <property type="entry name" value="GST_Omega/HSP26"/>
</dbReference>
<feature type="domain" description="GST N-terminal" evidence="1">
    <location>
        <begin position="1"/>
        <end position="79"/>
    </location>
</feature>
<dbReference type="AlphaFoldDB" id="A0A4P6V107"/>
<protein>
    <submittedName>
        <fullName evidence="2">Glutathione S-transferase</fullName>
    </submittedName>
</protein>
<dbReference type="PANTHER" id="PTHR43968">
    <property type="match status" value="1"/>
</dbReference>
<dbReference type="RefSeq" id="WP_131616009.1">
    <property type="nucleotide sequence ID" value="NZ_CP036532.1"/>
</dbReference>
<evidence type="ECO:0000313" key="2">
    <source>
        <dbReference type="EMBL" id="QBK30309.1"/>
    </source>
</evidence>
<dbReference type="KEGG" id="rpod:E0E05_06660"/>
<dbReference type="InterPro" id="IPR036282">
    <property type="entry name" value="Glutathione-S-Trfase_C_sf"/>
</dbReference>
<dbReference type="GO" id="GO:0016740">
    <property type="term" value="F:transferase activity"/>
    <property type="evidence" value="ECO:0007669"/>
    <property type="project" value="UniProtKB-KW"/>
</dbReference>
<dbReference type="Proteomes" id="UP000293719">
    <property type="component" value="Chromosome"/>
</dbReference>
<dbReference type="OrthoDB" id="9795329at2"/>
<dbReference type="SUPFAM" id="SSF52833">
    <property type="entry name" value="Thioredoxin-like"/>
    <property type="match status" value="1"/>
</dbReference>
<evidence type="ECO:0000313" key="3">
    <source>
        <dbReference type="Proteomes" id="UP000293719"/>
    </source>
</evidence>
<evidence type="ECO:0000259" key="1">
    <source>
        <dbReference type="PROSITE" id="PS50404"/>
    </source>
</evidence>
<dbReference type="PANTHER" id="PTHR43968:SF6">
    <property type="entry name" value="GLUTATHIONE S-TRANSFERASE OMEGA"/>
    <property type="match status" value="1"/>
</dbReference>
<dbReference type="Pfam" id="PF13409">
    <property type="entry name" value="GST_N_2"/>
    <property type="match status" value="1"/>
</dbReference>
<dbReference type="Pfam" id="PF13410">
    <property type="entry name" value="GST_C_2"/>
    <property type="match status" value="1"/>
</dbReference>
<dbReference type="CDD" id="cd03205">
    <property type="entry name" value="GST_C_6"/>
    <property type="match status" value="1"/>
</dbReference>
<dbReference type="PROSITE" id="PS50404">
    <property type="entry name" value="GST_NTER"/>
    <property type="match status" value="1"/>
</dbReference>
<sequence length="200" mass="22653">MPKLLYSPASPYSAKVRMAARHLGLPLEAETVATSEEPEKLIRANPLGKIPTLLLDDGTALFDSRAIMGELDRMSGNALNPRNKDKRRQAERLEAAADGLCDALLAQVYERRMRPEEKVHTPWLDYQARKAERAFDWLENEVPALRGKLHGGHFALAAALGYADLRFGDLNWRRGRPRLRRFLKRFGESFADYEALKPQA</sequence>
<dbReference type="Gene3D" id="3.40.30.10">
    <property type="entry name" value="Glutaredoxin"/>
    <property type="match status" value="1"/>
</dbReference>
<dbReference type="GeneID" id="90766972"/>
<name>A0A4P6V107_9HYPH</name>
<keyword evidence="3" id="KW-1185">Reference proteome</keyword>
<dbReference type="Gene3D" id="1.20.1050.10">
    <property type="match status" value="1"/>
</dbReference>
<organism evidence="2 3">
    <name type="scientific">Roseitalea porphyridii</name>
    <dbReference type="NCBI Taxonomy" id="1852022"/>
    <lineage>
        <taxon>Bacteria</taxon>
        <taxon>Pseudomonadati</taxon>
        <taxon>Pseudomonadota</taxon>
        <taxon>Alphaproteobacteria</taxon>
        <taxon>Hyphomicrobiales</taxon>
        <taxon>Ahrensiaceae</taxon>
        <taxon>Roseitalea</taxon>
    </lineage>
</organism>
<keyword evidence="2" id="KW-0808">Transferase</keyword>
<dbReference type="SUPFAM" id="SSF47616">
    <property type="entry name" value="GST C-terminal domain-like"/>
    <property type="match status" value="1"/>
</dbReference>